<dbReference type="RefSeq" id="WP_336538118.1">
    <property type="nucleotide sequence ID" value="NZ_JBBAYL010000005.1"/>
</dbReference>
<dbReference type="InterPro" id="IPR036259">
    <property type="entry name" value="MFS_trans_sf"/>
</dbReference>
<keyword evidence="2" id="KW-1003">Cell membrane</keyword>
<dbReference type="PANTHER" id="PTHR43124">
    <property type="entry name" value="PURINE EFFLUX PUMP PBUE"/>
    <property type="match status" value="1"/>
</dbReference>
<dbReference type="SUPFAM" id="SSF103473">
    <property type="entry name" value="MFS general substrate transporter"/>
    <property type="match status" value="1"/>
</dbReference>
<reference evidence="9 10" key="1">
    <citation type="submission" date="2024-03" db="EMBL/GenBank/DDBJ databases">
        <title>First Report of Pectobacterium brasiliscabiei causing potato scab in china.</title>
        <authorList>
            <person name="Handique U."/>
        </authorList>
    </citation>
    <scope>NUCLEOTIDE SEQUENCE [LARGE SCALE GENOMIC DNA]</scope>
    <source>
        <strain evidence="9 10">ZRIMU1503</strain>
    </source>
</reference>
<sequence length="434" mass="44948">MTDAIDRDRPQTELSPTSTDQATAADQAVHTPAGRPAGHAQLALLLTGICMPVLGTALIAPVLPQMQRHFADTPGSDVLVPMVLALPGLLLALSAPLAGFFADRTNRKMLLLIAMGLYAVVGSAPLYLGSLEAIAVSRVLLGACEGVIMTCCTTLIGDYWTGARRATYLSLSTLVTALAATVFLAIGGLLGVSGWRTPFWMYVLPLLLLVPMARLLWQPPRADAPGVRTPLEPLPRRQVVVSSLVTLFGGVFFFVLVVELPFILDGIGIRSTATVGIVSAVMALATAAGSALFPRLSGHPARLLVPLEFVGVAIGLATVLATGTLPVVVAGSMITGFSTGLLLPTLLVWAVHRLSYAQRGRGTGWWGGSLTLGQFFCPLIVAGLSAAAGGLRPALAALAAVAVLLAAVVLSGLRRQNDPLIPPAAEPVAAPVGH</sequence>
<dbReference type="EMBL" id="JBBAYM010000002">
    <property type="protein sequence ID" value="MEI5608260.1"/>
    <property type="molecule type" value="Genomic_DNA"/>
</dbReference>
<keyword evidence="5 7" id="KW-0472">Membrane</keyword>
<dbReference type="InterPro" id="IPR011701">
    <property type="entry name" value="MFS"/>
</dbReference>
<gene>
    <name evidence="9" type="ORF">WB403_03735</name>
</gene>
<evidence type="ECO:0000313" key="9">
    <source>
        <dbReference type="EMBL" id="MEI5608260.1"/>
    </source>
</evidence>
<feature type="transmembrane region" description="Helical" evidence="7">
    <location>
        <begin position="363"/>
        <end position="388"/>
    </location>
</feature>
<keyword evidence="3 7" id="KW-0812">Transmembrane</keyword>
<feature type="transmembrane region" description="Helical" evidence="7">
    <location>
        <begin position="327"/>
        <end position="351"/>
    </location>
</feature>
<keyword evidence="10" id="KW-1185">Reference proteome</keyword>
<protein>
    <submittedName>
        <fullName evidence="9">MFS transporter</fullName>
    </submittedName>
</protein>
<feature type="transmembrane region" description="Helical" evidence="7">
    <location>
        <begin position="109"/>
        <end position="128"/>
    </location>
</feature>
<dbReference type="CDD" id="cd17473">
    <property type="entry name" value="MFS_arabinose_efflux_permease_like"/>
    <property type="match status" value="1"/>
</dbReference>
<comment type="subcellular location">
    <subcellularLocation>
        <location evidence="1">Cell membrane</location>
        <topology evidence="1">Multi-pass membrane protein</topology>
    </subcellularLocation>
</comment>
<evidence type="ECO:0000259" key="8">
    <source>
        <dbReference type="PROSITE" id="PS50850"/>
    </source>
</evidence>
<feature type="compositionally biased region" description="Basic and acidic residues" evidence="6">
    <location>
        <begin position="1"/>
        <end position="11"/>
    </location>
</feature>
<feature type="transmembrane region" description="Helical" evidence="7">
    <location>
        <begin position="303"/>
        <end position="321"/>
    </location>
</feature>
<comment type="caution">
    <text evidence="9">The sequence shown here is derived from an EMBL/GenBank/DDBJ whole genome shotgun (WGS) entry which is preliminary data.</text>
</comment>
<evidence type="ECO:0000256" key="7">
    <source>
        <dbReference type="SAM" id="Phobius"/>
    </source>
</evidence>
<dbReference type="Pfam" id="PF07690">
    <property type="entry name" value="MFS_1"/>
    <property type="match status" value="1"/>
</dbReference>
<evidence type="ECO:0000256" key="1">
    <source>
        <dbReference type="ARBA" id="ARBA00004651"/>
    </source>
</evidence>
<feature type="region of interest" description="Disordered" evidence="6">
    <location>
        <begin position="1"/>
        <end position="33"/>
    </location>
</feature>
<feature type="compositionally biased region" description="Low complexity" evidence="6">
    <location>
        <begin position="19"/>
        <end position="28"/>
    </location>
</feature>
<dbReference type="PANTHER" id="PTHR43124:SF3">
    <property type="entry name" value="CHLORAMPHENICOL EFFLUX PUMP RV0191"/>
    <property type="match status" value="1"/>
</dbReference>
<feature type="transmembrane region" description="Helical" evidence="7">
    <location>
        <begin position="238"/>
        <end position="263"/>
    </location>
</feature>
<feature type="transmembrane region" description="Helical" evidence="7">
    <location>
        <begin position="134"/>
        <end position="156"/>
    </location>
</feature>
<evidence type="ECO:0000256" key="2">
    <source>
        <dbReference type="ARBA" id="ARBA00022475"/>
    </source>
</evidence>
<feature type="domain" description="Major facilitator superfamily (MFS) profile" evidence="8">
    <location>
        <begin position="41"/>
        <end position="414"/>
    </location>
</feature>
<feature type="transmembrane region" description="Helical" evidence="7">
    <location>
        <begin position="168"/>
        <end position="193"/>
    </location>
</feature>
<dbReference type="InterPro" id="IPR050189">
    <property type="entry name" value="MFS_Efflux_Transporters"/>
</dbReference>
<accession>A0ABU8G7S2</accession>
<keyword evidence="4 7" id="KW-1133">Transmembrane helix</keyword>
<dbReference type="PROSITE" id="PS50850">
    <property type="entry name" value="MFS"/>
    <property type="match status" value="1"/>
</dbReference>
<organism evidence="9 10">
    <name type="scientific">Streptomyces brasiliscabiei</name>
    <dbReference type="NCBI Taxonomy" id="2736302"/>
    <lineage>
        <taxon>Bacteria</taxon>
        <taxon>Bacillati</taxon>
        <taxon>Actinomycetota</taxon>
        <taxon>Actinomycetes</taxon>
        <taxon>Kitasatosporales</taxon>
        <taxon>Streptomycetaceae</taxon>
        <taxon>Streptomyces</taxon>
    </lineage>
</organism>
<evidence type="ECO:0000256" key="6">
    <source>
        <dbReference type="SAM" id="MobiDB-lite"/>
    </source>
</evidence>
<feature type="transmembrane region" description="Helical" evidence="7">
    <location>
        <begin position="83"/>
        <end position="102"/>
    </location>
</feature>
<feature type="transmembrane region" description="Helical" evidence="7">
    <location>
        <begin position="394"/>
        <end position="413"/>
    </location>
</feature>
<feature type="transmembrane region" description="Helical" evidence="7">
    <location>
        <begin position="199"/>
        <end position="217"/>
    </location>
</feature>
<evidence type="ECO:0000256" key="4">
    <source>
        <dbReference type="ARBA" id="ARBA00022989"/>
    </source>
</evidence>
<dbReference type="Proteomes" id="UP001365781">
    <property type="component" value="Unassembled WGS sequence"/>
</dbReference>
<evidence type="ECO:0000313" key="10">
    <source>
        <dbReference type="Proteomes" id="UP001365781"/>
    </source>
</evidence>
<feature type="transmembrane region" description="Helical" evidence="7">
    <location>
        <begin position="275"/>
        <end position="296"/>
    </location>
</feature>
<dbReference type="Gene3D" id="1.20.1250.20">
    <property type="entry name" value="MFS general substrate transporter like domains"/>
    <property type="match status" value="1"/>
</dbReference>
<feature type="transmembrane region" description="Helical" evidence="7">
    <location>
        <begin position="42"/>
        <end position="63"/>
    </location>
</feature>
<proteinExistence type="predicted"/>
<evidence type="ECO:0000256" key="5">
    <source>
        <dbReference type="ARBA" id="ARBA00023136"/>
    </source>
</evidence>
<evidence type="ECO:0000256" key="3">
    <source>
        <dbReference type="ARBA" id="ARBA00022692"/>
    </source>
</evidence>
<dbReference type="InterPro" id="IPR020846">
    <property type="entry name" value="MFS_dom"/>
</dbReference>
<name>A0ABU8G7S2_9ACTN</name>